<feature type="transmembrane region" description="Helical" evidence="1">
    <location>
        <begin position="80"/>
        <end position="113"/>
    </location>
</feature>
<keyword evidence="1" id="KW-1133">Transmembrane helix</keyword>
<dbReference type="AlphaFoldDB" id="A0A5N3SBL8"/>
<feature type="transmembrane region" description="Helical" evidence="1">
    <location>
        <begin position="186"/>
        <end position="212"/>
    </location>
</feature>
<evidence type="ECO:0000313" key="2">
    <source>
        <dbReference type="EMBL" id="KAB0303525.1"/>
    </source>
</evidence>
<organism evidence="2 3">
    <name type="scientific">Vibrio fortis</name>
    <dbReference type="NCBI Taxonomy" id="212667"/>
    <lineage>
        <taxon>Bacteria</taxon>
        <taxon>Pseudomonadati</taxon>
        <taxon>Pseudomonadota</taxon>
        <taxon>Gammaproteobacteria</taxon>
        <taxon>Vibrionales</taxon>
        <taxon>Vibrionaceae</taxon>
        <taxon>Vibrio</taxon>
    </lineage>
</organism>
<protein>
    <recommendedName>
        <fullName evidence="4">Beta-carotene 15,15'-dioxygenase</fullName>
    </recommendedName>
</protein>
<feature type="transmembrane region" description="Helical" evidence="1">
    <location>
        <begin position="125"/>
        <end position="148"/>
    </location>
</feature>
<evidence type="ECO:0008006" key="4">
    <source>
        <dbReference type="Google" id="ProtNLM"/>
    </source>
</evidence>
<dbReference type="EMBL" id="VXDD01000001">
    <property type="protein sequence ID" value="KAB0303525.1"/>
    <property type="molecule type" value="Genomic_DNA"/>
</dbReference>
<dbReference type="Pfam" id="PF15461">
    <property type="entry name" value="BCD"/>
    <property type="match status" value="1"/>
</dbReference>
<keyword evidence="1" id="KW-0812">Transmembrane</keyword>
<sequence length="300" mass="33730">MESAMNHPQSRLWPLFCVYAATLAFLSLWTSHGDMAVLVLIAVFGIPHGALDVLMMIFLSKNLNGRDGLNRQVRLGLYALAYLVTVIFCLFLWMKVPTMCLVLLLILAAGHFGEDWTPMARKSRVFLGVVVVTLPSIFHPNALNSYFVVLGVDEYQASNVVTMMNLACFLSCIVLITQFIKHSMEFNLWVISLFIAAALLPVLQYFCLYFCALHAPLHTLHVKQSNRLSWNQVFKAALLPTIGAALIMIAFFYWLPDKGLSAQLLNTVFITLFALTVPHLFLTRVYNGCVRTPKLIEPNK</sequence>
<accession>A0A5N3SBL8</accession>
<keyword evidence="1" id="KW-0472">Membrane</keyword>
<dbReference type="GO" id="GO:0016702">
    <property type="term" value="F:oxidoreductase activity, acting on single donors with incorporation of molecular oxygen, incorporation of two atoms of oxygen"/>
    <property type="evidence" value="ECO:0007669"/>
    <property type="project" value="InterPro"/>
</dbReference>
<feature type="transmembrane region" description="Helical" evidence="1">
    <location>
        <begin position="35"/>
        <end position="59"/>
    </location>
</feature>
<dbReference type="InterPro" id="IPR022270">
    <property type="entry name" value="Blh_diox"/>
</dbReference>
<dbReference type="RefSeq" id="WP_150894390.1">
    <property type="nucleotide sequence ID" value="NZ_VXDD01000001.1"/>
</dbReference>
<comment type="caution">
    <text evidence="2">The sequence shown here is derived from an EMBL/GenBank/DDBJ whole genome shotgun (WGS) entry which is preliminary data.</text>
</comment>
<dbReference type="Proteomes" id="UP000326687">
    <property type="component" value="Unassembled WGS sequence"/>
</dbReference>
<dbReference type="NCBIfam" id="TIGR03753">
    <property type="entry name" value="blh_monoox"/>
    <property type="match status" value="1"/>
</dbReference>
<gene>
    <name evidence="2" type="ORF">F2Z80_05945</name>
</gene>
<name>A0A5N3SBL8_9VIBR</name>
<feature type="transmembrane region" description="Helical" evidence="1">
    <location>
        <begin position="160"/>
        <end position="180"/>
    </location>
</feature>
<evidence type="ECO:0000256" key="1">
    <source>
        <dbReference type="SAM" id="Phobius"/>
    </source>
</evidence>
<reference evidence="2 3" key="1">
    <citation type="submission" date="2019-09" db="EMBL/GenBank/DDBJ databases">
        <title>Vibrio Fortis S7-72.</title>
        <authorList>
            <person name="Das S.K."/>
        </authorList>
    </citation>
    <scope>NUCLEOTIDE SEQUENCE [LARGE SCALE GENOMIC DNA]</scope>
    <source>
        <strain evidence="2 3">S7-72</strain>
    </source>
</reference>
<feature type="transmembrane region" description="Helical" evidence="1">
    <location>
        <begin position="233"/>
        <end position="254"/>
    </location>
</feature>
<evidence type="ECO:0000313" key="3">
    <source>
        <dbReference type="Proteomes" id="UP000326687"/>
    </source>
</evidence>
<proteinExistence type="predicted"/>
<feature type="transmembrane region" description="Helical" evidence="1">
    <location>
        <begin position="12"/>
        <end position="29"/>
    </location>
</feature>
<feature type="transmembrane region" description="Helical" evidence="1">
    <location>
        <begin position="260"/>
        <end position="282"/>
    </location>
</feature>